<proteinExistence type="predicted"/>
<evidence type="ECO:0000256" key="1">
    <source>
        <dbReference type="SAM" id="MobiDB-lite"/>
    </source>
</evidence>
<dbReference type="GO" id="GO:1990269">
    <property type="term" value="F:RNA polymerase II C-terminal domain phosphoserine binding"/>
    <property type="evidence" value="ECO:0007669"/>
    <property type="project" value="TreeGrafter"/>
</dbReference>
<organism evidence="2 3">
    <name type="scientific">Tilletiopsis washingtonensis</name>
    <dbReference type="NCBI Taxonomy" id="58919"/>
    <lineage>
        <taxon>Eukaryota</taxon>
        <taxon>Fungi</taxon>
        <taxon>Dikarya</taxon>
        <taxon>Basidiomycota</taxon>
        <taxon>Ustilaginomycotina</taxon>
        <taxon>Exobasidiomycetes</taxon>
        <taxon>Entylomatales</taxon>
        <taxon>Entylomatales incertae sedis</taxon>
        <taxon>Tilletiopsis</taxon>
    </lineage>
</organism>
<accession>A0A316ZKJ2</accession>
<dbReference type="OrthoDB" id="20844at2759"/>
<feature type="region of interest" description="Disordered" evidence="1">
    <location>
        <begin position="346"/>
        <end position="479"/>
    </location>
</feature>
<dbReference type="GO" id="GO:0032968">
    <property type="term" value="P:positive regulation of transcription elongation by RNA polymerase II"/>
    <property type="evidence" value="ECO:0007669"/>
    <property type="project" value="TreeGrafter"/>
</dbReference>
<feature type="compositionally biased region" description="Basic and acidic residues" evidence="1">
    <location>
        <begin position="88"/>
        <end position="98"/>
    </location>
</feature>
<dbReference type="AlphaFoldDB" id="A0A316ZKJ2"/>
<feature type="compositionally biased region" description="Acidic residues" evidence="1">
    <location>
        <begin position="71"/>
        <end position="87"/>
    </location>
</feature>
<feature type="compositionally biased region" description="Acidic residues" evidence="1">
    <location>
        <begin position="454"/>
        <end position="479"/>
    </location>
</feature>
<dbReference type="GO" id="GO:0006368">
    <property type="term" value="P:transcription elongation by RNA polymerase II"/>
    <property type="evidence" value="ECO:0007669"/>
    <property type="project" value="InterPro"/>
</dbReference>
<feature type="compositionally biased region" description="Low complexity" evidence="1">
    <location>
        <begin position="515"/>
        <end position="526"/>
    </location>
</feature>
<protein>
    <submittedName>
        <fullName evidence="2">Leo1-domain-containing protein</fullName>
    </submittedName>
</protein>
<dbReference type="Proteomes" id="UP000245946">
    <property type="component" value="Unassembled WGS sequence"/>
</dbReference>
<feature type="compositionally biased region" description="Acidic residues" evidence="1">
    <location>
        <begin position="436"/>
        <end position="445"/>
    </location>
</feature>
<name>A0A316ZKJ2_9BASI</name>
<feature type="compositionally biased region" description="Basic and acidic residues" evidence="1">
    <location>
        <begin position="378"/>
        <end position="401"/>
    </location>
</feature>
<dbReference type="InterPro" id="IPR007149">
    <property type="entry name" value="Leo1"/>
</dbReference>
<sequence length="540" mass="57489">MSLPSSPHSAASGAPAAPAPEPMQLDAPAPASAAASDAGSLFGGDDDDADAAVGREARPGETEGERTDAVAEADDDLFGASDDEPEERLEQAEARSDDGSDDEVVNAARKRHGDKRAATPSSASGSLRTPSPSPGAGDDDLEHREDGSPMGGRRATPPPEKEALYTALQLPSMPVRRGAPHYLARLPNFLGFIERPYDPETLNEEEEERTRGTDRIEDIPTRKVVHGNSTGRWRWGDERDENGLRTRQSNTRIVRWSDGTLSLQMGSEIYDITESVERAGAPASGAAADGISQAGMASQTAPAMGSGDAAAAQRARPAQPLQHLFVRMPDQQSYLAEGPIAGTLGLRPTDVQSETHKRLARAVKQQRGARVTQMQFDTHAEDPEAAKARIEKEQRQNSLKEARKKGKGRLARDDEDFSTSRRRHVPLGRSAAALGSDEDEEEEEAVASGGEDGFVVDDASDEGEDAEGSAMDVDDEPDALDLMDGRIEAEAARRAKQGSKAAPAATTSVEDDLDAAAGGSTEAEAGSRQRRRVVMDSDEE</sequence>
<dbReference type="GeneID" id="37272481"/>
<dbReference type="STRING" id="58919.A0A316ZKJ2"/>
<feature type="compositionally biased region" description="Low complexity" evidence="1">
    <location>
        <begin position="25"/>
        <end position="40"/>
    </location>
</feature>
<dbReference type="RefSeq" id="XP_025601184.1">
    <property type="nucleotide sequence ID" value="XM_025744937.1"/>
</dbReference>
<dbReference type="PANTHER" id="PTHR23146:SF0">
    <property type="entry name" value="RNA POLYMERASE-ASSOCIATED PROTEIN LEO1"/>
    <property type="match status" value="1"/>
</dbReference>
<feature type="region of interest" description="Disordered" evidence="1">
    <location>
        <begin position="1"/>
        <end position="163"/>
    </location>
</feature>
<dbReference type="GO" id="GO:0016593">
    <property type="term" value="C:Cdc73/Paf1 complex"/>
    <property type="evidence" value="ECO:0007669"/>
    <property type="project" value="InterPro"/>
</dbReference>
<feature type="region of interest" description="Disordered" evidence="1">
    <location>
        <begin position="491"/>
        <end position="540"/>
    </location>
</feature>
<dbReference type="PANTHER" id="PTHR23146">
    <property type="entry name" value="LEO1 PROTEIN"/>
    <property type="match status" value="1"/>
</dbReference>
<feature type="compositionally biased region" description="Basic and acidic residues" evidence="1">
    <location>
        <begin position="53"/>
        <end position="69"/>
    </location>
</feature>
<evidence type="ECO:0000313" key="2">
    <source>
        <dbReference type="EMBL" id="PWO00906.1"/>
    </source>
</evidence>
<feature type="compositionally biased region" description="Polar residues" evidence="1">
    <location>
        <begin position="119"/>
        <end position="130"/>
    </location>
</feature>
<dbReference type="Pfam" id="PF04004">
    <property type="entry name" value="Leo1"/>
    <property type="match status" value="1"/>
</dbReference>
<reference evidence="2 3" key="1">
    <citation type="journal article" date="2018" name="Mol. Biol. Evol.">
        <title>Broad Genomic Sampling Reveals a Smut Pathogenic Ancestry of the Fungal Clade Ustilaginomycotina.</title>
        <authorList>
            <person name="Kijpornyongpan T."/>
            <person name="Mondo S.J."/>
            <person name="Barry K."/>
            <person name="Sandor L."/>
            <person name="Lee J."/>
            <person name="Lipzen A."/>
            <person name="Pangilinan J."/>
            <person name="LaButti K."/>
            <person name="Hainaut M."/>
            <person name="Henrissat B."/>
            <person name="Grigoriev I.V."/>
            <person name="Spatafora J.W."/>
            <person name="Aime M.C."/>
        </authorList>
    </citation>
    <scope>NUCLEOTIDE SEQUENCE [LARGE SCALE GENOMIC DNA]</scope>
    <source>
        <strain evidence="2 3">MCA 4186</strain>
    </source>
</reference>
<evidence type="ECO:0000313" key="3">
    <source>
        <dbReference type="Proteomes" id="UP000245946"/>
    </source>
</evidence>
<keyword evidence="3" id="KW-1185">Reference proteome</keyword>
<feature type="compositionally biased region" description="Low complexity" evidence="1">
    <location>
        <begin position="1"/>
        <end position="16"/>
    </location>
</feature>
<dbReference type="EMBL" id="KZ819284">
    <property type="protein sequence ID" value="PWO00906.1"/>
    <property type="molecule type" value="Genomic_DNA"/>
</dbReference>
<gene>
    <name evidence="2" type="ORF">FA09DRAFT_358257</name>
</gene>